<feature type="compositionally biased region" description="Polar residues" evidence="1">
    <location>
        <begin position="83"/>
        <end position="105"/>
    </location>
</feature>
<dbReference type="AlphaFoldDB" id="A0A4Q1BNC5"/>
<evidence type="ECO:0000256" key="1">
    <source>
        <dbReference type="SAM" id="MobiDB-lite"/>
    </source>
</evidence>
<reference evidence="2 3" key="1">
    <citation type="submission" date="2016-06" db="EMBL/GenBank/DDBJ databases">
        <title>Evolution of pathogenesis and genome organization in the Tremellales.</title>
        <authorList>
            <person name="Cuomo C."/>
            <person name="Litvintseva A."/>
            <person name="Heitman J."/>
            <person name="Chen Y."/>
            <person name="Sun S."/>
            <person name="Springer D."/>
            <person name="Dromer F."/>
            <person name="Young S."/>
            <person name="Zeng Q."/>
            <person name="Chapman S."/>
            <person name="Gujja S."/>
            <person name="Saif S."/>
            <person name="Birren B."/>
        </authorList>
    </citation>
    <scope>NUCLEOTIDE SEQUENCE [LARGE SCALE GENOMIC DNA]</scope>
    <source>
        <strain evidence="2 3">ATCC 28783</strain>
    </source>
</reference>
<dbReference type="VEuPathDB" id="FungiDB:TREMEDRAFT_61023"/>
<sequence>MDSQPNGTSANTAHSSASASGAHNSSQSGTSNSNSLSGEKLDEAVTYMAGYLGKGDQVVPSDIEYQMELALAAAGPESEAKTHSIQSNISPSTGNPGSQSSKQGH</sequence>
<accession>A0A4Q1BNC5</accession>
<feature type="region of interest" description="Disordered" evidence="1">
    <location>
        <begin position="73"/>
        <end position="105"/>
    </location>
</feature>
<dbReference type="EMBL" id="SDIL01000033">
    <property type="protein sequence ID" value="RXK39358.1"/>
    <property type="molecule type" value="Genomic_DNA"/>
</dbReference>
<evidence type="ECO:0000313" key="3">
    <source>
        <dbReference type="Proteomes" id="UP000289152"/>
    </source>
</evidence>
<feature type="compositionally biased region" description="Low complexity" evidence="1">
    <location>
        <begin position="7"/>
        <end position="37"/>
    </location>
</feature>
<organism evidence="2 3">
    <name type="scientific">Tremella mesenterica</name>
    <name type="common">Jelly fungus</name>
    <dbReference type="NCBI Taxonomy" id="5217"/>
    <lineage>
        <taxon>Eukaryota</taxon>
        <taxon>Fungi</taxon>
        <taxon>Dikarya</taxon>
        <taxon>Basidiomycota</taxon>
        <taxon>Agaricomycotina</taxon>
        <taxon>Tremellomycetes</taxon>
        <taxon>Tremellales</taxon>
        <taxon>Tremellaceae</taxon>
        <taxon>Tremella</taxon>
    </lineage>
</organism>
<proteinExistence type="predicted"/>
<feature type="region of interest" description="Disordered" evidence="1">
    <location>
        <begin position="1"/>
        <end position="37"/>
    </location>
</feature>
<dbReference type="InParanoid" id="A0A4Q1BNC5"/>
<gene>
    <name evidence="2" type="ORF">M231_03437</name>
</gene>
<dbReference type="Proteomes" id="UP000289152">
    <property type="component" value="Unassembled WGS sequence"/>
</dbReference>
<keyword evidence="3" id="KW-1185">Reference proteome</keyword>
<protein>
    <submittedName>
        <fullName evidence="2">Uncharacterized protein</fullName>
    </submittedName>
</protein>
<comment type="caution">
    <text evidence="2">The sequence shown here is derived from an EMBL/GenBank/DDBJ whole genome shotgun (WGS) entry which is preliminary data.</text>
</comment>
<name>A0A4Q1BNC5_TREME</name>
<evidence type="ECO:0000313" key="2">
    <source>
        <dbReference type="EMBL" id="RXK39358.1"/>
    </source>
</evidence>